<reference evidence="1" key="1">
    <citation type="submission" date="2014-05" db="EMBL/GenBank/DDBJ databases">
        <authorList>
            <person name="Chronopoulou M."/>
        </authorList>
    </citation>
    <scope>NUCLEOTIDE SEQUENCE</scope>
    <source>
        <tissue evidence="1">Whole organism</tissue>
    </source>
</reference>
<name>A0A0K2VFE4_LEPSM</name>
<sequence>LFGPVGSCRKGAIGRYLLSQIKRFIMVCKMNGLLNPLFLLKSFTCCQSIILTKDFAF</sequence>
<dbReference type="AlphaFoldDB" id="A0A0K2VFE4"/>
<proteinExistence type="predicted"/>
<organism evidence="1">
    <name type="scientific">Lepeophtheirus salmonis</name>
    <name type="common">Salmon louse</name>
    <name type="synonym">Caligus salmonis</name>
    <dbReference type="NCBI Taxonomy" id="72036"/>
    <lineage>
        <taxon>Eukaryota</taxon>
        <taxon>Metazoa</taxon>
        <taxon>Ecdysozoa</taxon>
        <taxon>Arthropoda</taxon>
        <taxon>Crustacea</taxon>
        <taxon>Multicrustacea</taxon>
        <taxon>Hexanauplia</taxon>
        <taxon>Copepoda</taxon>
        <taxon>Siphonostomatoida</taxon>
        <taxon>Caligidae</taxon>
        <taxon>Lepeophtheirus</taxon>
    </lineage>
</organism>
<evidence type="ECO:0000313" key="1">
    <source>
        <dbReference type="EMBL" id="CDW48636.1"/>
    </source>
</evidence>
<dbReference type="EMBL" id="HACA01031275">
    <property type="protein sequence ID" value="CDW48636.1"/>
    <property type="molecule type" value="Transcribed_RNA"/>
</dbReference>
<protein>
    <submittedName>
        <fullName evidence="1">Uncharacterized protein</fullName>
    </submittedName>
</protein>
<feature type="non-terminal residue" evidence="1">
    <location>
        <position position="1"/>
    </location>
</feature>
<accession>A0A0K2VFE4</accession>